<dbReference type="PANTHER" id="PTHR13491:SF0">
    <property type="entry name" value="ZINC FINGER CCHC DOMAIN-CONTAINING PROTEIN 10"/>
    <property type="match status" value="1"/>
</dbReference>
<dbReference type="SUPFAM" id="SSF56112">
    <property type="entry name" value="Protein kinase-like (PK-like)"/>
    <property type="match status" value="1"/>
</dbReference>
<feature type="compositionally biased region" description="Low complexity" evidence="1">
    <location>
        <begin position="469"/>
        <end position="479"/>
    </location>
</feature>
<feature type="region of interest" description="Disordered" evidence="1">
    <location>
        <begin position="663"/>
        <end position="689"/>
    </location>
</feature>
<feature type="region of interest" description="Disordered" evidence="1">
    <location>
        <begin position="891"/>
        <end position="925"/>
    </location>
</feature>
<dbReference type="EMBL" id="BQXS01009981">
    <property type="protein sequence ID" value="GKT32386.1"/>
    <property type="molecule type" value="Genomic_DNA"/>
</dbReference>
<accession>A0ABQ5KKB7</accession>
<name>A0ABQ5KKB7_9EUKA</name>
<feature type="compositionally biased region" description="Polar residues" evidence="1">
    <location>
        <begin position="348"/>
        <end position="374"/>
    </location>
</feature>
<dbReference type="Proteomes" id="UP001057375">
    <property type="component" value="Unassembled WGS sequence"/>
</dbReference>
<evidence type="ECO:0000256" key="1">
    <source>
        <dbReference type="SAM" id="MobiDB-lite"/>
    </source>
</evidence>
<evidence type="ECO:0000313" key="4">
    <source>
        <dbReference type="Proteomes" id="UP001057375"/>
    </source>
</evidence>
<proteinExistence type="predicted"/>
<feature type="compositionally biased region" description="Basic and acidic residues" evidence="1">
    <location>
        <begin position="1159"/>
        <end position="1171"/>
    </location>
</feature>
<sequence length="1301" mass="146382">MDRIKEDLIEILKFTTNHSSSLSSYIPSSLPCELSILDDPSFFTTCESLFINFILPAISSKSSNEIFNTKDPIVCTLEFLGDMIMCSVGPLLQSYPKLSKLKKEFGGKPRDVFYPPFDWHIIDGLVDVHVSPSNSKKSSSSRSPSPFSCSSLSSSLSSSSFISSSSPSSSPSSSMKTIEIKLIDPSQDHQMLINAGVLAGTSSLKSKKIPKSELKPSKRTEFCMIPSSFGINLPYYYDPAISYRFPSALVKLLLETSKANLELFMSLESIVCSRTLYFTHAFLLAMSCRYYYHYYYTPGEELEKGFGAQIYDCHSKGFDRLYYGDDDSSRLVDDDCSHDYDRYHCQSHPSNAWKSSEMSQSGDYSSEGGSTTMPKSKKSKKCDSKISNKENGDYSYKFPFISHIKMILKKLVLLKEYSKPTSTFSCTLKSMDHDFLSYNDLLTLKGLLKDIYGYKCQFPAIISHYFDSSSTISSSSTSSSKKKKEKRKKKTDIPSNPSKLPFSLSYFSGSSIKLGSALSMLIGIVQVIHNDITYRFDLIKKSRKRGEKTEQEKTQISMIFKSLSIYESVFVSELENIRSFLEKLPNRLICVKWDSPSKKTPSSIADHKDIIDNLHGMCDLLVTMLDQLEKKGEELILAEKKLIDQTRKKNLKARKSKSSLKSSSSTSSIIFDSTSSSSSSSLSSSKPKRKIQESIELPCSSYNLLSTSSSDHTDTTPLHPHLSDGEVFFSAQLSTSIKPSTALMRKKKRSACESPSFSPYCFHIDIPSPWFDLPKSPSIISKGYPKEEELTRQPNPIIFMPKSIKSTLPCFCSKTSERCIGSGGFGKVYKIKIEKAKLFNSSKQWSSLRINMWKWWNPYGVSKTKKFNPIIYRPDPKLFRKCDIYSHLTDGISPSSSSSSPSSSSASSSASSSSSSSSSPKSIWGSSNTYALKEFTSRARDELLTSLKGCSQNHDRFIEKVQLLHQEIEKGFHTCLNYCTTCSKIQDYSCGTTSTKIRVVPRIYAVFISDCLDESLDRSIYLLMELCDSDLTRFIKYLHDNHRLVTPGRKPYYISFPLSYVLVQICFAIMDCCYVLHKASKNHGDIKPANFLVTKSTLRVKIDGSERTMDKSPTDPALCIVIADLDHSQERPEGTKTISTPQQYASRSDTRRRPMPTDVTKDIPTPDRVYSEKYSPPPELSGLIDKDFFAFGITLFEVFAPTKMVKKRCDKVLLKQKPPAFEEIRRILEIEVDESGFARQVKMAPIGKEGELGLKLYLAIGNLQKAALDPSKSSNIFSKGKTISEKYSRLLHPLRYKTWKK</sequence>
<feature type="region of interest" description="Disordered" evidence="1">
    <location>
        <begin position="469"/>
        <end position="496"/>
    </location>
</feature>
<feature type="compositionally biased region" description="Low complexity" evidence="1">
    <location>
        <begin position="893"/>
        <end position="920"/>
    </location>
</feature>
<comment type="caution">
    <text evidence="3">The sequence shown here is derived from an EMBL/GenBank/DDBJ whole genome shotgun (WGS) entry which is preliminary data.</text>
</comment>
<dbReference type="InterPro" id="IPR000719">
    <property type="entry name" value="Prot_kinase_dom"/>
</dbReference>
<feature type="region of interest" description="Disordered" evidence="1">
    <location>
        <begin position="348"/>
        <end position="384"/>
    </location>
</feature>
<keyword evidence="4" id="KW-1185">Reference proteome</keyword>
<feature type="compositionally biased region" description="Basic residues" evidence="1">
    <location>
        <begin position="480"/>
        <end position="490"/>
    </location>
</feature>
<dbReference type="InterPro" id="IPR011009">
    <property type="entry name" value="Kinase-like_dom_sf"/>
</dbReference>
<dbReference type="PANTHER" id="PTHR13491">
    <property type="entry name" value="ZCCHC10 PROTEIN"/>
    <property type="match status" value="1"/>
</dbReference>
<organism evidence="3 4">
    <name type="scientific">Aduncisulcus paluster</name>
    <dbReference type="NCBI Taxonomy" id="2918883"/>
    <lineage>
        <taxon>Eukaryota</taxon>
        <taxon>Metamonada</taxon>
        <taxon>Carpediemonas-like organisms</taxon>
        <taxon>Aduncisulcus</taxon>
    </lineage>
</organism>
<dbReference type="SMART" id="SM00220">
    <property type="entry name" value="S_TKc"/>
    <property type="match status" value="1"/>
</dbReference>
<feature type="compositionally biased region" description="Polar residues" evidence="1">
    <location>
        <begin position="1136"/>
        <end position="1147"/>
    </location>
</feature>
<feature type="region of interest" description="Disordered" evidence="1">
    <location>
        <begin position="1131"/>
        <end position="1174"/>
    </location>
</feature>
<feature type="domain" description="Protein kinase" evidence="2">
    <location>
        <begin position="814"/>
        <end position="1301"/>
    </location>
</feature>
<gene>
    <name evidence="3" type="ORF">ADUPG1_006558</name>
</gene>
<protein>
    <recommendedName>
        <fullName evidence="2">Protein kinase domain-containing protein</fullName>
    </recommendedName>
</protein>
<dbReference type="Gene3D" id="1.10.510.10">
    <property type="entry name" value="Transferase(Phosphotransferase) domain 1"/>
    <property type="match status" value="1"/>
</dbReference>
<evidence type="ECO:0000313" key="3">
    <source>
        <dbReference type="EMBL" id="GKT32386.1"/>
    </source>
</evidence>
<evidence type="ECO:0000259" key="2">
    <source>
        <dbReference type="PROSITE" id="PS50011"/>
    </source>
</evidence>
<feature type="compositionally biased region" description="Low complexity" evidence="1">
    <location>
        <begin position="663"/>
        <end position="685"/>
    </location>
</feature>
<dbReference type="PROSITE" id="PS50011">
    <property type="entry name" value="PROTEIN_KINASE_DOM"/>
    <property type="match status" value="1"/>
</dbReference>
<reference evidence="3" key="1">
    <citation type="submission" date="2022-03" db="EMBL/GenBank/DDBJ databases">
        <title>Draft genome sequence of Aduncisulcus paluster, a free-living microaerophilic Fornicata.</title>
        <authorList>
            <person name="Yuyama I."/>
            <person name="Kume K."/>
            <person name="Tamura T."/>
            <person name="Inagaki Y."/>
            <person name="Hashimoto T."/>
        </authorList>
    </citation>
    <scope>NUCLEOTIDE SEQUENCE</scope>
    <source>
        <strain evidence="3">NY0171</strain>
    </source>
</reference>
<dbReference type="InterPro" id="IPR039715">
    <property type="entry name" value="ZCCHC10"/>
</dbReference>